<keyword evidence="1" id="KW-0732">Signal</keyword>
<proteinExistence type="predicted"/>
<evidence type="ECO:0000313" key="3">
    <source>
        <dbReference type="Proteomes" id="UP000827986"/>
    </source>
</evidence>
<dbReference type="Proteomes" id="UP000827986">
    <property type="component" value="Unassembled WGS sequence"/>
</dbReference>
<evidence type="ECO:0000313" key="2">
    <source>
        <dbReference type="EMBL" id="KAH1173409.1"/>
    </source>
</evidence>
<evidence type="ECO:0008006" key="4">
    <source>
        <dbReference type="Google" id="ProtNLM"/>
    </source>
</evidence>
<dbReference type="AlphaFoldDB" id="A0A9D3X0P1"/>
<protein>
    <recommendedName>
        <fullName evidence="4">Secreted protein</fullName>
    </recommendedName>
</protein>
<accession>A0A9D3X0P1</accession>
<evidence type="ECO:0000256" key="1">
    <source>
        <dbReference type="SAM" id="SignalP"/>
    </source>
</evidence>
<feature type="chain" id="PRO_5039290898" description="Secreted protein" evidence="1">
    <location>
        <begin position="18"/>
        <end position="164"/>
    </location>
</feature>
<name>A0A9D3X0P1_9SAUR</name>
<keyword evidence="3" id="KW-1185">Reference proteome</keyword>
<dbReference type="EMBL" id="JAHDVG010000482">
    <property type="protein sequence ID" value="KAH1173409.1"/>
    <property type="molecule type" value="Genomic_DNA"/>
</dbReference>
<organism evidence="2 3">
    <name type="scientific">Mauremys mutica</name>
    <name type="common">yellowpond turtle</name>
    <dbReference type="NCBI Taxonomy" id="74926"/>
    <lineage>
        <taxon>Eukaryota</taxon>
        <taxon>Metazoa</taxon>
        <taxon>Chordata</taxon>
        <taxon>Craniata</taxon>
        <taxon>Vertebrata</taxon>
        <taxon>Euteleostomi</taxon>
        <taxon>Archelosauria</taxon>
        <taxon>Testudinata</taxon>
        <taxon>Testudines</taxon>
        <taxon>Cryptodira</taxon>
        <taxon>Durocryptodira</taxon>
        <taxon>Testudinoidea</taxon>
        <taxon>Geoemydidae</taxon>
        <taxon>Geoemydinae</taxon>
        <taxon>Mauremys</taxon>
    </lineage>
</organism>
<sequence length="164" mass="18241">AASCCCCCCWAATTGLTSLILPGCRLLEGGLNLRLVLGSTGIRITTATRLSGYGDRYADESQQHVVSQPRPHTSAAFKINTTTCIPHRRRSFAFRRSPPPRDRTRGNDRTVSDLYVSPGFSINTCFVCFEKSLDYFVCQLIILNNLVPKVFDVYFLLRPCQPKA</sequence>
<feature type="signal peptide" evidence="1">
    <location>
        <begin position="1"/>
        <end position="17"/>
    </location>
</feature>
<comment type="caution">
    <text evidence="2">The sequence shown here is derived from an EMBL/GenBank/DDBJ whole genome shotgun (WGS) entry which is preliminary data.</text>
</comment>
<gene>
    <name evidence="2" type="ORF">KIL84_017248</name>
</gene>
<reference evidence="2" key="1">
    <citation type="submission" date="2021-09" db="EMBL/GenBank/DDBJ databases">
        <title>The genome of Mauremys mutica provides insights into the evolution of semi-aquatic lifestyle.</title>
        <authorList>
            <person name="Gong S."/>
            <person name="Gao Y."/>
        </authorList>
    </citation>
    <scope>NUCLEOTIDE SEQUENCE</scope>
    <source>
        <strain evidence="2">MM-2020</strain>
        <tissue evidence="2">Muscle</tissue>
    </source>
</reference>
<feature type="non-terminal residue" evidence="2">
    <location>
        <position position="164"/>
    </location>
</feature>